<evidence type="ECO:0008006" key="4">
    <source>
        <dbReference type="Google" id="ProtNLM"/>
    </source>
</evidence>
<dbReference type="RefSeq" id="WP_214300964.1">
    <property type="nucleotide sequence ID" value="NZ_JAHDYS010000017.1"/>
</dbReference>
<keyword evidence="1" id="KW-0812">Transmembrane</keyword>
<sequence length="50" mass="5540">MKKRSNICGILLLIFIEILLMGACFRPGTFTTTQDASLKSSGSRLAMYLK</sequence>
<dbReference type="EMBL" id="JAHDYS010000017">
    <property type="protein sequence ID" value="MBT1073184.1"/>
    <property type="molecule type" value="Genomic_DNA"/>
</dbReference>
<keyword evidence="3" id="KW-1185">Reference proteome</keyword>
<gene>
    <name evidence="2" type="ORF">KJB30_15425</name>
</gene>
<reference evidence="2 3" key="1">
    <citation type="submission" date="2021-05" db="EMBL/GenBank/DDBJ databases">
        <title>The draft genome of Geobacter chapellei DSM 13688.</title>
        <authorList>
            <person name="Xu Z."/>
            <person name="Masuda Y."/>
            <person name="Itoh H."/>
            <person name="Senoo K."/>
        </authorList>
    </citation>
    <scope>NUCLEOTIDE SEQUENCE [LARGE SCALE GENOMIC DNA]</scope>
    <source>
        <strain evidence="2 3">DSM 13688</strain>
    </source>
</reference>
<evidence type="ECO:0000313" key="3">
    <source>
        <dbReference type="Proteomes" id="UP000784128"/>
    </source>
</evidence>
<evidence type="ECO:0000256" key="1">
    <source>
        <dbReference type="SAM" id="Phobius"/>
    </source>
</evidence>
<proteinExistence type="predicted"/>
<dbReference type="Proteomes" id="UP000784128">
    <property type="component" value="Unassembled WGS sequence"/>
</dbReference>
<evidence type="ECO:0000313" key="2">
    <source>
        <dbReference type="EMBL" id="MBT1073184.1"/>
    </source>
</evidence>
<organism evidence="2 3">
    <name type="scientific">Pelotalea chapellei</name>
    <dbReference type="NCBI Taxonomy" id="44671"/>
    <lineage>
        <taxon>Bacteria</taxon>
        <taxon>Pseudomonadati</taxon>
        <taxon>Thermodesulfobacteriota</taxon>
        <taxon>Desulfuromonadia</taxon>
        <taxon>Geobacterales</taxon>
        <taxon>Geobacteraceae</taxon>
        <taxon>Pelotalea</taxon>
    </lineage>
</organism>
<feature type="transmembrane region" description="Helical" evidence="1">
    <location>
        <begin position="7"/>
        <end position="28"/>
    </location>
</feature>
<name>A0ABS5UBX8_9BACT</name>
<protein>
    <recommendedName>
        <fullName evidence="4">Lipoprotein</fullName>
    </recommendedName>
</protein>
<keyword evidence="1" id="KW-0472">Membrane</keyword>
<comment type="caution">
    <text evidence="2">The sequence shown here is derived from an EMBL/GenBank/DDBJ whole genome shotgun (WGS) entry which is preliminary data.</text>
</comment>
<accession>A0ABS5UBX8</accession>
<keyword evidence="1" id="KW-1133">Transmembrane helix</keyword>